<comment type="caution">
    <text evidence="2">The sequence shown here is derived from an EMBL/GenBank/DDBJ whole genome shotgun (WGS) entry which is preliminary data.</text>
</comment>
<dbReference type="SMR" id="C0XFK3"/>
<evidence type="ECO:0000313" key="3">
    <source>
        <dbReference type="Proteomes" id="UP000003752"/>
    </source>
</evidence>
<organism evidence="2 3">
    <name type="scientific">Lentilactobacillus hilgardii (strain ATCC 8290 / DSM 20176 / CCUG 30140 / JCM 1155 / KCTC 3500 / NBRC 15886 / NCIMB 8040 / NRRL B-1843 / 9)</name>
    <dbReference type="NCBI Taxonomy" id="1423757"/>
    <lineage>
        <taxon>Bacteria</taxon>
        <taxon>Bacillati</taxon>
        <taxon>Bacillota</taxon>
        <taxon>Bacilli</taxon>
        <taxon>Lactobacillales</taxon>
        <taxon>Lactobacillaceae</taxon>
        <taxon>Lentilactobacillus</taxon>
    </lineage>
</organism>
<dbReference type="AlphaFoldDB" id="C0XFK3"/>
<dbReference type="Proteomes" id="UP000003752">
    <property type="component" value="Unassembled WGS sequence"/>
</dbReference>
<evidence type="ECO:0000256" key="1">
    <source>
        <dbReference type="SAM" id="Phobius"/>
    </source>
</evidence>
<name>C0XFK3_LENH9</name>
<evidence type="ECO:0000313" key="2">
    <source>
        <dbReference type="EMBL" id="EEI25824.1"/>
    </source>
</evidence>
<keyword evidence="3" id="KW-1185">Reference proteome</keyword>
<dbReference type="EMBL" id="ACGP01000003">
    <property type="protein sequence ID" value="EEI25824.1"/>
    <property type="molecule type" value="Genomic_DNA"/>
</dbReference>
<reference evidence="2 3" key="1">
    <citation type="submission" date="2009-01" db="EMBL/GenBank/DDBJ databases">
        <authorList>
            <person name="Qin X."/>
            <person name="Bachman B."/>
            <person name="Battles P."/>
            <person name="Bell A."/>
            <person name="Bess C."/>
            <person name="Bickham C."/>
            <person name="Chaboub L."/>
            <person name="Chen D."/>
            <person name="Coyle M."/>
            <person name="Deiros D.R."/>
            <person name="Dinh H."/>
            <person name="Forbes L."/>
            <person name="Fowler G."/>
            <person name="Francisco L."/>
            <person name="Fu Q."/>
            <person name="Gubbala S."/>
            <person name="Hale W."/>
            <person name="Han Y."/>
            <person name="Hemphill L."/>
            <person name="Highlander S.K."/>
            <person name="Hirani K."/>
            <person name="Hogues M."/>
            <person name="Jackson L."/>
            <person name="Jakkamsetti A."/>
            <person name="Javaid M."/>
            <person name="Jiang H."/>
            <person name="Korchina V."/>
            <person name="Kovar C."/>
            <person name="Lara F."/>
            <person name="Lee S."/>
            <person name="Mata R."/>
            <person name="Mathew T."/>
            <person name="Moen C."/>
            <person name="Morales K."/>
            <person name="Munidasa M."/>
            <person name="Nazareth L."/>
            <person name="Ngo R."/>
            <person name="Nguyen L."/>
            <person name="Okwuonu G."/>
            <person name="Ongeri F."/>
            <person name="Patil S."/>
            <person name="Petrosino J."/>
            <person name="Pham C."/>
            <person name="Pham P."/>
            <person name="Pu L.-L."/>
            <person name="Puazo M."/>
            <person name="Raj R."/>
            <person name="Reid J."/>
            <person name="Rouhana J."/>
            <person name="Saada N."/>
            <person name="Shang Y."/>
            <person name="Simmons D."/>
            <person name="Thornton R."/>
            <person name="Warren J."/>
            <person name="Weissenberger G."/>
            <person name="Zhang J."/>
            <person name="Zhang L."/>
            <person name="Zhou C."/>
            <person name="Zhu D."/>
            <person name="Muzny D."/>
            <person name="Worley K."/>
            <person name="Gibbs R."/>
        </authorList>
    </citation>
    <scope>NUCLEOTIDE SEQUENCE [LARGE SCALE GENOMIC DNA]</scope>
    <source>
        <strain evidence="3">ATCC 8290 / DSM 20176 / CCUG 30140 / JCM 1155 / KCTC 3500 / NBRC 15886 / NCIMB 8040 / NRRL B-1843 / 9</strain>
    </source>
</reference>
<keyword evidence="1" id="KW-0472">Membrane</keyword>
<keyword evidence="1" id="KW-0812">Transmembrane</keyword>
<feature type="transmembrane region" description="Helical" evidence="1">
    <location>
        <begin position="6"/>
        <end position="23"/>
    </location>
</feature>
<gene>
    <name evidence="2" type="ORF">HMPREF0519_0014</name>
</gene>
<sequence>MVLILPQWLDYVIFSAIGFWIGTEYMKYKANPKTFWKEWFD</sequence>
<dbReference type="RefSeq" id="WP_003636365.1">
    <property type="nucleotide sequence ID" value="NZ_AZDF01000026.1"/>
</dbReference>
<dbReference type="HOGENOM" id="CLU_3271868_0_0_9"/>
<keyword evidence="1" id="KW-1133">Transmembrane helix</keyword>
<accession>C0XFK3</accession>
<protein>
    <submittedName>
        <fullName evidence="2">Uncharacterized protein</fullName>
    </submittedName>
</protein>
<proteinExistence type="predicted"/>